<sequence>MPQQTERGSAIARMRHIIHQHVQGAMIGSALNDNSNDSSEGSDLEEALVALINHHDQETPVSGPKQLKRFNYFREPASCGQTLWYTESWKNQKFLVFMLKPSDITNYGSRIRLYGQLHPYSPLTATLKLYWIRSRFQSLQGLCKYLISAGTMEKITHWILACMILHNFLILDQSPDYYKGNMGDSNSNTHDAARQNQSTQGSLLQDQVFEEVLEYLDS</sequence>
<gene>
    <name evidence="1" type="ORF">MJO28_001684</name>
</gene>
<evidence type="ECO:0000313" key="2">
    <source>
        <dbReference type="Proteomes" id="UP001060170"/>
    </source>
</evidence>
<accession>A0ACC0EWE3</accession>
<evidence type="ECO:0000313" key="1">
    <source>
        <dbReference type="EMBL" id="KAI7961195.1"/>
    </source>
</evidence>
<reference evidence="1 2" key="3">
    <citation type="journal article" date="2022" name="Microbiol. Spectr.">
        <title>Folding features and dynamics of 3D genome architecture in plant fungal pathogens.</title>
        <authorList>
            <person name="Xia C."/>
        </authorList>
    </citation>
    <scope>NUCLEOTIDE SEQUENCE [LARGE SCALE GENOMIC DNA]</scope>
    <source>
        <strain evidence="1 2">93-210</strain>
    </source>
</reference>
<comment type="caution">
    <text evidence="1">The sequence shown here is derived from an EMBL/GenBank/DDBJ whole genome shotgun (WGS) entry which is preliminary data.</text>
</comment>
<keyword evidence="2" id="KW-1185">Reference proteome</keyword>
<dbReference type="EMBL" id="CM045866">
    <property type="protein sequence ID" value="KAI7961195.1"/>
    <property type="molecule type" value="Genomic_DNA"/>
</dbReference>
<reference evidence="2" key="1">
    <citation type="journal article" date="2018" name="BMC Genomics">
        <title>Genomic insights into host adaptation between the wheat stripe rust pathogen (Puccinia striiformis f. sp. tritici) and the barley stripe rust pathogen (Puccinia striiformis f. sp. hordei).</title>
        <authorList>
            <person name="Xia C."/>
            <person name="Wang M."/>
            <person name="Yin C."/>
            <person name="Cornejo O.E."/>
            <person name="Hulbert S.H."/>
            <person name="Chen X."/>
        </authorList>
    </citation>
    <scope>NUCLEOTIDE SEQUENCE [LARGE SCALE GENOMIC DNA]</scope>
    <source>
        <strain evidence="2">93-210</strain>
    </source>
</reference>
<name>A0ACC0EWE3_9BASI</name>
<protein>
    <submittedName>
        <fullName evidence="1">Uncharacterized protein</fullName>
    </submittedName>
</protein>
<reference evidence="2" key="2">
    <citation type="journal article" date="2018" name="Mol. Plant Microbe Interact.">
        <title>Genome sequence resources for the wheat stripe rust pathogen (Puccinia striiformis f. sp. tritici) and the barley stripe rust pathogen (Puccinia striiformis f. sp. hordei).</title>
        <authorList>
            <person name="Xia C."/>
            <person name="Wang M."/>
            <person name="Yin C."/>
            <person name="Cornejo O.E."/>
            <person name="Hulbert S.H."/>
            <person name="Chen X."/>
        </authorList>
    </citation>
    <scope>NUCLEOTIDE SEQUENCE [LARGE SCALE GENOMIC DNA]</scope>
    <source>
        <strain evidence="2">93-210</strain>
    </source>
</reference>
<proteinExistence type="predicted"/>
<organism evidence="1 2">
    <name type="scientific">Puccinia striiformis f. sp. tritici</name>
    <dbReference type="NCBI Taxonomy" id="168172"/>
    <lineage>
        <taxon>Eukaryota</taxon>
        <taxon>Fungi</taxon>
        <taxon>Dikarya</taxon>
        <taxon>Basidiomycota</taxon>
        <taxon>Pucciniomycotina</taxon>
        <taxon>Pucciniomycetes</taxon>
        <taxon>Pucciniales</taxon>
        <taxon>Pucciniaceae</taxon>
        <taxon>Puccinia</taxon>
    </lineage>
</organism>
<dbReference type="Proteomes" id="UP001060170">
    <property type="component" value="Chromosome 2"/>
</dbReference>